<dbReference type="EMBL" id="ANFM02000067">
    <property type="protein sequence ID" value="EOD77206.1"/>
    <property type="molecule type" value="Genomic_DNA"/>
</dbReference>
<protein>
    <submittedName>
        <fullName evidence="2">Lipoprotein</fullName>
    </submittedName>
</protein>
<feature type="domain" description="DUF5666" evidence="1">
    <location>
        <begin position="71"/>
        <end position="111"/>
    </location>
</feature>
<comment type="caution">
    <text evidence="2">The sequence shown here is derived from an EMBL/GenBank/DDBJ whole genome shotgun (WGS) entry which is preliminary data.</text>
</comment>
<evidence type="ECO:0000259" key="1">
    <source>
        <dbReference type="Pfam" id="PF18914"/>
    </source>
</evidence>
<sequence>MSPTSVEGKIDAVNHTQSTISVNGRQYQVSALNYQGRTLETDVLAPEMMVALNTSTRAQDSANVELDPTFTGKITDISGSTFKVNGVALQFDRLSNRIKEGDWVMVSTLPTANAGYKVLSVIQFEYDANGMVEAEGRISNVDFNNNSFQIGPSLKVWFDQNLINPSHKLRDGAWVEVFGRFNESDSTLSAEKINIKAFNGVLGRGEVEGVVTWVANDKSRFELNYRGIFDIHPSTKFEDGTKNDLRPGVEIEVEYVNQAHRTIAKEIEFDDDFDFDVDWKDFEFEVEGYVTDIDAEAEAFTINGKTVSTDANTEYEDDLTFDSLLGEKVEVEGIIVGNKYVAREIERED</sequence>
<keyword evidence="2" id="KW-0449">Lipoprotein</keyword>
<accession>R1I904</accession>
<dbReference type="InterPro" id="IPR043724">
    <property type="entry name" value="DUF5666"/>
</dbReference>
<dbReference type="Pfam" id="PF18914">
    <property type="entry name" value="DUF5666"/>
    <property type="match status" value="3"/>
</dbReference>
<dbReference type="Proteomes" id="UP000011223">
    <property type="component" value="Unassembled WGS sequence"/>
</dbReference>
<name>R1I904_9GAMM</name>
<feature type="domain" description="DUF5666" evidence="1">
    <location>
        <begin position="208"/>
        <end position="268"/>
    </location>
</feature>
<feature type="domain" description="DUF5666" evidence="1">
    <location>
        <begin position="287"/>
        <end position="346"/>
    </location>
</feature>
<evidence type="ECO:0000313" key="3">
    <source>
        <dbReference type="Proteomes" id="UP000011223"/>
    </source>
</evidence>
<proteinExistence type="predicted"/>
<reference evidence="2 3" key="1">
    <citation type="journal article" date="2014" name="PLoS ONE">
        <title>Grimontia indica AK16(T), sp. nov., Isolated from a Seawater Sample Reports the Presence of Pathogenic Genes Similar to Vibrio Genus.</title>
        <authorList>
            <person name="Singh A."/>
            <person name="Vaidya B."/>
            <person name="Khatri I."/>
            <person name="Srinivas T.N."/>
            <person name="Subramanian S."/>
            <person name="Korpole S."/>
            <person name="Pinnaka A.K."/>
        </authorList>
    </citation>
    <scope>NUCLEOTIDE SEQUENCE [LARGE SCALE GENOMIC DNA]</scope>
    <source>
        <strain evidence="2 3">AK16</strain>
    </source>
</reference>
<dbReference type="eggNOG" id="ENOG502ZC5D">
    <property type="taxonomic scope" value="Bacteria"/>
</dbReference>
<evidence type="ECO:0000313" key="2">
    <source>
        <dbReference type="EMBL" id="EOD77206.1"/>
    </source>
</evidence>
<keyword evidence="3" id="KW-1185">Reference proteome</keyword>
<gene>
    <name evidence="2" type="ORF">D515_04504</name>
</gene>
<organism evidence="2 3">
    <name type="scientific">Grimontia indica</name>
    <dbReference type="NCBI Taxonomy" id="1056512"/>
    <lineage>
        <taxon>Bacteria</taxon>
        <taxon>Pseudomonadati</taxon>
        <taxon>Pseudomonadota</taxon>
        <taxon>Gammaproteobacteria</taxon>
        <taxon>Vibrionales</taxon>
        <taxon>Vibrionaceae</taxon>
        <taxon>Grimontia</taxon>
    </lineage>
</organism>
<dbReference type="AlphaFoldDB" id="R1I904"/>